<comment type="function">
    <text evidence="1 7">Part of the ABC transporter complex PstSACB involved in phosphate import.</text>
</comment>
<evidence type="ECO:0000256" key="5">
    <source>
        <dbReference type="ARBA" id="ARBA00022448"/>
    </source>
</evidence>
<evidence type="ECO:0000313" key="11">
    <source>
        <dbReference type="Proteomes" id="UP000028878"/>
    </source>
</evidence>
<feature type="chain" id="PRO_5009681581" description="Phosphate-binding protein PstS" evidence="8">
    <location>
        <begin position="33"/>
        <end position="353"/>
    </location>
</feature>
<evidence type="ECO:0000256" key="1">
    <source>
        <dbReference type="ARBA" id="ARBA00002841"/>
    </source>
</evidence>
<gene>
    <name evidence="10" type="ORF">BN948_02702</name>
</gene>
<dbReference type="NCBIfam" id="TIGR00975">
    <property type="entry name" value="3a0107s03"/>
    <property type="match status" value="1"/>
</dbReference>
<dbReference type="InterPro" id="IPR024370">
    <property type="entry name" value="PBP_domain"/>
</dbReference>
<keyword evidence="6 7" id="KW-0592">Phosphate transport</keyword>
<dbReference type="InterPro" id="IPR050962">
    <property type="entry name" value="Phosphate-bind_PstS"/>
</dbReference>
<sequence precursor="true">MKEDSPMFATPIHTTRALLLAMCAAAAIGANAQDITGAGATFPAPAYAKWAEAFSRETGIKVNYQAIGSSGGIRQIDSRTVDFGATDAPLKDEELERKSQLQFPALIGGVVPVVNLRGVKPGELRLTGAVLADIYMGKLTRWSDPAIKALNPNLPLPDATIAPVYRSDGSGTTFIFTNYLSKVSSDWRSRIGEGATVGWPLGTGGRGNPGVAALVARVSNSIGYVEYAYVQQSRLTHAIVQNAAGQWVAPGTEAFRAASTGVDWNASSGQMLTQQTSPEAWPITGATFVLMPRKPERPEQAANSLRFFHWAFQNGAELAQSLGYAALPPAVASTLVTRWEGITGADGKPLFKP</sequence>
<evidence type="ECO:0000259" key="9">
    <source>
        <dbReference type="Pfam" id="PF12849"/>
    </source>
</evidence>
<name>A0A1L1PKJ6_HYDIT</name>
<accession>A0A1L1PKJ6</accession>
<dbReference type="AlphaFoldDB" id="A0A1L1PKJ6"/>
<protein>
    <recommendedName>
        <fullName evidence="4 7">Phosphate-binding protein PstS</fullName>
    </recommendedName>
</protein>
<keyword evidence="5 7" id="KW-0813">Transport</keyword>
<evidence type="ECO:0000256" key="7">
    <source>
        <dbReference type="PIRNR" id="PIRNR002756"/>
    </source>
</evidence>
<keyword evidence="8" id="KW-0732">Signal</keyword>
<dbReference type="InterPro" id="IPR005673">
    <property type="entry name" value="ABC_phos-bd_PstS"/>
</dbReference>
<proteinExistence type="inferred from homology"/>
<dbReference type="EMBL" id="CCAE010000021">
    <property type="protein sequence ID" value="CDN88269.1"/>
    <property type="molecule type" value="Genomic_DNA"/>
</dbReference>
<evidence type="ECO:0000256" key="8">
    <source>
        <dbReference type="SAM" id="SignalP"/>
    </source>
</evidence>
<comment type="subunit">
    <text evidence="3 7">The complex is composed of two ATP-binding proteins (PstB), two transmembrane proteins (PstC and PstA) and a solute-binding protein (PstS).</text>
</comment>
<dbReference type="CDD" id="cd13565">
    <property type="entry name" value="PBP2_PstS"/>
    <property type="match status" value="1"/>
</dbReference>
<dbReference type="PANTHER" id="PTHR42996">
    <property type="entry name" value="PHOSPHATE-BINDING PROTEIN PSTS"/>
    <property type="match status" value="1"/>
</dbReference>
<keyword evidence="11" id="KW-1185">Reference proteome</keyword>
<dbReference type="NCBIfam" id="NF008171">
    <property type="entry name" value="PRK10918.1"/>
    <property type="match status" value="1"/>
</dbReference>
<dbReference type="Pfam" id="PF12849">
    <property type="entry name" value="PBP_like_2"/>
    <property type="match status" value="1"/>
</dbReference>
<evidence type="ECO:0000313" key="10">
    <source>
        <dbReference type="EMBL" id="CDN88269.1"/>
    </source>
</evidence>
<dbReference type="SUPFAM" id="SSF53850">
    <property type="entry name" value="Periplasmic binding protein-like II"/>
    <property type="match status" value="1"/>
</dbReference>
<comment type="similarity">
    <text evidence="2 7">Belongs to the PstS family.</text>
</comment>
<dbReference type="GO" id="GO:0042301">
    <property type="term" value="F:phosphate ion binding"/>
    <property type="evidence" value="ECO:0007669"/>
    <property type="project" value="InterPro"/>
</dbReference>
<dbReference type="Gene3D" id="3.40.190.10">
    <property type="entry name" value="Periplasmic binding protein-like II"/>
    <property type="match status" value="2"/>
</dbReference>
<evidence type="ECO:0000256" key="6">
    <source>
        <dbReference type="ARBA" id="ARBA00022592"/>
    </source>
</evidence>
<reference evidence="11" key="2">
    <citation type="submission" date="2014-11" db="EMBL/GenBank/DDBJ databases">
        <title>Draft genome sequence of Hydrogenophaga intermedia S1.</title>
        <authorList>
            <person name="Gan H.M."/>
            <person name="Chew T.H."/>
            <person name="Stolz A."/>
        </authorList>
    </citation>
    <scope>NUCLEOTIDE SEQUENCE [LARGE SCALE GENOMIC DNA]</scope>
    <source>
        <strain evidence="11">S1</strain>
    </source>
</reference>
<dbReference type="GO" id="GO:0035435">
    <property type="term" value="P:phosphate ion transmembrane transport"/>
    <property type="evidence" value="ECO:0007669"/>
    <property type="project" value="InterPro"/>
</dbReference>
<evidence type="ECO:0000256" key="4">
    <source>
        <dbReference type="ARBA" id="ARBA00021889"/>
    </source>
</evidence>
<organism evidence="10 11">
    <name type="scientific">Hydrogenophaga intermedia</name>
    <dbReference type="NCBI Taxonomy" id="65786"/>
    <lineage>
        <taxon>Bacteria</taxon>
        <taxon>Pseudomonadati</taxon>
        <taxon>Pseudomonadota</taxon>
        <taxon>Betaproteobacteria</taxon>
        <taxon>Burkholderiales</taxon>
        <taxon>Comamonadaceae</taxon>
        <taxon>Hydrogenophaga</taxon>
    </lineage>
</organism>
<evidence type="ECO:0000256" key="3">
    <source>
        <dbReference type="ARBA" id="ARBA00011529"/>
    </source>
</evidence>
<dbReference type="PANTHER" id="PTHR42996:SF1">
    <property type="entry name" value="PHOSPHATE-BINDING PROTEIN PSTS"/>
    <property type="match status" value="1"/>
</dbReference>
<reference evidence="11" key="1">
    <citation type="submission" date="2014-02" db="EMBL/GenBank/DDBJ databases">
        <authorList>
            <person name="Gan H."/>
        </authorList>
    </citation>
    <scope>NUCLEOTIDE SEQUENCE [LARGE SCALE GENOMIC DNA]</scope>
    <source>
        <strain evidence="11">S1</strain>
    </source>
</reference>
<evidence type="ECO:0000256" key="2">
    <source>
        <dbReference type="ARBA" id="ARBA00008725"/>
    </source>
</evidence>
<feature type="domain" description="PBP" evidence="9">
    <location>
        <begin position="26"/>
        <end position="302"/>
    </location>
</feature>
<dbReference type="PIRSF" id="PIRSF002756">
    <property type="entry name" value="PstS"/>
    <property type="match status" value="1"/>
</dbReference>
<dbReference type="GO" id="GO:0043190">
    <property type="term" value="C:ATP-binding cassette (ABC) transporter complex"/>
    <property type="evidence" value="ECO:0007669"/>
    <property type="project" value="InterPro"/>
</dbReference>
<feature type="signal peptide" evidence="8">
    <location>
        <begin position="1"/>
        <end position="32"/>
    </location>
</feature>
<dbReference type="Proteomes" id="UP000028878">
    <property type="component" value="Unassembled WGS sequence"/>
</dbReference>